<dbReference type="AlphaFoldDB" id="A0AAE1BIV6"/>
<feature type="compositionally biased region" description="Gly residues" evidence="1">
    <location>
        <begin position="28"/>
        <end position="37"/>
    </location>
</feature>
<feature type="non-terminal residue" evidence="2">
    <location>
        <position position="1"/>
    </location>
</feature>
<name>A0AAE1BIV6_PETCI</name>
<sequence>SPPECQWFSLMMGSRARKASEGGSPDSEGGGSGGGGPPTLSFRNRASTDGHLHQRRLYKLRMTLNLRSFNLHERRMSIAMRGATCGF</sequence>
<evidence type="ECO:0000313" key="2">
    <source>
        <dbReference type="EMBL" id="KAK3851343.1"/>
    </source>
</evidence>
<accession>A0AAE1BIV6</accession>
<keyword evidence="3" id="KW-1185">Reference proteome</keyword>
<reference evidence="2" key="1">
    <citation type="submission" date="2023-10" db="EMBL/GenBank/DDBJ databases">
        <title>Genome assemblies of two species of porcelain crab, Petrolisthes cinctipes and Petrolisthes manimaculis (Anomura: Porcellanidae).</title>
        <authorList>
            <person name="Angst P."/>
        </authorList>
    </citation>
    <scope>NUCLEOTIDE SEQUENCE</scope>
    <source>
        <strain evidence="2">PB745_01</strain>
        <tissue evidence="2">Gill</tissue>
    </source>
</reference>
<feature type="region of interest" description="Disordered" evidence="1">
    <location>
        <begin position="15"/>
        <end position="50"/>
    </location>
</feature>
<comment type="caution">
    <text evidence="2">The sequence shown here is derived from an EMBL/GenBank/DDBJ whole genome shotgun (WGS) entry which is preliminary data.</text>
</comment>
<dbReference type="EMBL" id="JAWQEG010007944">
    <property type="protein sequence ID" value="KAK3851343.1"/>
    <property type="molecule type" value="Genomic_DNA"/>
</dbReference>
<proteinExistence type="predicted"/>
<gene>
    <name evidence="2" type="ORF">Pcinc_042005</name>
</gene>
<protein>
    <submittedName>
        <fullName evidence="2">Uncharacterized protein</fullName>
    </submittedName>
</protein>
<dbReference type="Proteomes" id="UP001286313">
    <property type="component" value="Unassembled WGS sequence"/>
</dbReference>
<organism evidence="2 3">
    <name type="scientific">Petrolisthes cinctipes</name>
    <name type="common">Flat porcelain crab</name>
    <dbReference type="NCBI Taxonomy" id="88211"/>
    <lineage>
        <taxon>Eukaryota</taxon>
        <taxon>Metazoa</taxon>
        <taxon>Ecdysozoa</taxon>
        <taxon>Arthropoda</taxon>
        <taxon>Crustacea</taxon>
        <taxon>Multicrustacea</taxon>
        <taxon>Malacostraca</taxon>
        <taxon>Eumalacostraca</taxon>
        <taxon>Eucarida</taxon>
        <taxon>Decapoda</taxon>
        <taxon>Pleocyemata</taxon>
        <taxon>Anomura</taxon>
        <taxon>Galatheoidea</taxon>
        <taxon>Porcellanidae</taxon>
        <taxon>Petrolisthes</taxon>
    </lineage>
</organism>
<evidence type="ECO:0000313" key="3">
    <source>
        <dbReference type="Proteomes" id="UP001286313"/>
    </source>
</evidence>
<evidence type="ECO:0000256" key="1">
    <source>
        <dbReference type="SAM" id="MobiDB-lite"/>
    </source>
</evidence>